<accession>A0A1B7TAM2</accession>
<dbReference type="InterPro" id="IPR033690">
    <property type="entry name" value="Adenylat_kinase_CS"/>
</dbReference>
<keyword evidence="7 9" id="KW-0539">Nucleus</keyword>
<dbReference type="PROSITE" id="PS00113">
    <property type="entry name" value="ADENYLATE_KINASE"/>
    <property type="match status" value="1"/>
</dbReference>
<evidence type="ECO:0000256" key="8">
    <source>
        <dbReference type="ARBA" id="ARBA00048116"/>
    </source>
</evidence>
<dbReference type="Pfam" id="PF00406">
    <property type="entry name" value="ADK"/>
    <property type="match status" value="1"/>
</dbReference>
<comment type="caution">
    <text evidence="10">The sequence shown here is derived from an EMBL/GenBank/DDBJ whole genome shotgun (WGS) entry which is preliminary data.</text>
</comment>
<feature type="binding site" evidence="9">
    <location>
        <position position="43"/>
    </location>
    <ligand>
        <name>a ribonucleoside 5'-phosphate</name>
        <dbReference type="ChEBI" id="CHEBI:58043"/>
    </ligand>
</feature>
<feature type="binding site" evidence="9">
    <location>
        <position position="178"/>
    </location>
    <ligand>
        <name>ATP</name>
        <dbReference type="ChEBI" id="CHEBI:30616"/>
    </ligand>
</feature>
<evidence type="ECO:0000313" key="10">
    <source>
        <dbReference type="EMBL" id="OBA25782.1"/>
    </source>
</evidence>
<feature type="binding site" evidence="9">
    <location>
        <position position="132"/>
    </location>
    <ligand>
        <name>ATP</name>
        <dbReference type="ChEBI" id="CHEBI:30616"/>
    </ligand>
</feature>
<organism evidence="10 11">
    <name type="scientific">Hanseniaspora valbyensis NRRL Y-1626</name>
    <dbReference type="NCBI Taxonomy" id="766949"/>
    <lineage>
        <taxon>Eukaryota</taxon>
        <taxon>Fungi</taxon>
        <taxon>Dikarya</taxon>
        <taxon>Ascomycota</taxon>
        <taxon>Saccharomycotina</taxon>
        <taxon>Saccharomycetes</taxon>
        <taxon>Saccharomycodales</taxon>
        <taxon>Saccharomycodaceae</taxon>
        <taxon>Hanseniaspora</taxon>
    </lineage>
</organism>
<evidence type="ECO:0000256" key="6">
    <source>
        <dbReference type="ARBA" id="ARBA00022975"/>
    </source>
</evidence>
<sequence length="195" mass="22273">MSVNKDISVVFVLGGPGVGKGTQCSKLVKDFKFKHLSAGDLLREEQNKEGSQYSQIIRQHIKDGTIVPQEITIQLLKKAIIGNQEEYQKFLIDGFPRKMDQAVIFEEEVIPAKLTIFFDCSKDVMLERLLERSKTSGREDDNLESIEKRFDTFVKTSVPVIEYLDKSRHIVKKIDCSKTVDEIYADVKKAMKDII</sequence>
<feature type="binding site" evidence="9">
    <location>
        <begin position="65"/>
        <end position="67"/>
    </location>
    <ligand>
        <name>a ribonucleoside 5'-phosphate</name>
        <dbReference type="ChEBI" id="CHEBI:58043"/>
    </ligand>
</feature>
<keyword evidence="1 9" id="KW-0963">Cytoplasm</keyword>
<evidence type="ECO:0000256" key="1">
    <source>
        <dbReference type="ARBA" id="ARBA00022490"/>
    </source>
</evidence>
<dbReference type="EMBL" id="LXPE01000045">
    <property type="protein sequence ID" value="OBA25782.1"/>
    <property type="molecule type" value="Genomic_DNA"/>
</dbReference>
<protein>
    <recommendedName>
        <fullName evidence="9">Uridylate kinase</fullName>
        <shortName evidence="9">UK</shortName>
        <ecNumber evidence="9">2.7.4.14</ecNumber>
    </recommendedName>
    <alternativeName>
        <fullName evidence="9">ATP:UMP phosphotransferase</fullName>
    </alternativeName>
    <alternativeName>
        <fullName evidence="9">Deoxycytidylate kinase</fullName>
        <shortName evidence="9">CK</shortName>
        <shortName evidence="9">dCMP kinase</shortName>
    </alternativeName>
    <alternativeName>
        <fullName evidence="9">Uridine monophosphate kinase</fullName>
        <shortName evidence="9">UMP kinase</shortName>
        <shortName evidence="9">UMPK</shortName>
    </alternativeName>
</protein>
<dbReference type="NCBIfam" id="TIGR01359">
    <property type="entry name" value="UMP_CMP_kin_fam"/>
    <property type="match status" value="1"/>
</dbReference>
<dbReference type="GO" id="GO:0006221">
    <property type="term" value="P:pyrimidine nucleotide biosynthetic process"/>
    <property type="evidence" value="ECO:0007669"/>
    <property type="project" value="UniProtKB-UniRule"/>
</dbReference>
<feature type="binding site" evidence="9">
    <location>
        <begin position="94"/>
        <end position="97"/>
    </location>
    <ligand>
        <name>a ribonucleoside 5'-phosphate</name>
        <dbReference type="ChEBI" id="CHEBI:58043"/>
    </ligand>
</feature>
<feature type="binding site" evidence="9">
    <location>
        <position position="101"/>
    </location>
    <ligand>
        <name>a ribonucleoside 5'-phosphate</name>
        <dbReference type="ChEBI" id="CHEBI:58043"/>
    </ligand>
</feature>
<dbReference type="GO" id="GO:0005524">
    <property type="term" value="F:ATP binding"/>
    <property type="evidence" value="ECO:0007669"/>
    <property type="project" value="UniProtKB-KW"/>
</dbReference>
<dbReference type="PANTHER" id="PTHR23359">
    <property type="entry name" value="NUCLEOTIDE KINASE"/>
    <property type="match status" value="1"/>
</dbReference>
<feature type="binding site" evidence="9">
    <location>
        <begin position="17"/>
        <end position="22"/>
    </location>
    <ligand>
        <name>ATP</name>
        <dbReference type="ChEBI" id="CHEBI:30616"/>
    </ligand>
</feature>
<keyword evidence="5 9" id="KW-0067">ATP-binding</keyword>
<feature type="binding site" evidence="9">
    <location>
        <position position="149"/>
    </location>
    <ligand>
        <name>a ribonucleoside 5'-phosphate</name>
        <dbReference type="ChEBI" id="CHEBI:58043"/>
    </ligand>
</feature>
<evidence type="ECO:0000256" key="4">
    <source>
        <dbReference type="ARBA" id="ARBA00022777"/>
    </source>
</evidence>
<feature type="region of interest" description="LID" evidence="9">
    <location>
        <begin position="131"/>
        <end position="141"/>
    </location>
</feature>
<keyword evidence="3 9" id="KW-0547">Nucleotide-binding</keyword>
<feature type="binding site" evidence="9">
    <location>
        <position position="138"/>
    </location>
    <ligand>
        <name>a ribonucleoside 5'-phosphate</name>
        <dbReference type="ChEBI" id="CHEBI:58043"/>
    </ligand>
</feature>
<dbReference type="CDD" id="cd01428">
    <property type="entry name" value="ADK"/>
    <property type="match status" value="1"/>
</dbReference>
<keyword evidence="11" id="KW-1185">Reference proteome</keyword>
<dbReference type="PRINTS" id="PR00094">
    <property type="entry name" value="ADENYLTKNASE"/>
</dbReference>
<gene>
    <name evidence="9" type="primary">URA6</name>
    <name evidence="10" type="ORF">HANVADRAFT_53674</name>
</gene>
<keyword evidence="4 9" id="KW-0418">Kinase</keyword>
<dbReference type="GO" id="GO:0005737">
    <property type="term" value="C:cytoplasm"/>
    <property type="evidence" value="ECO:0007669"/>
    <property type="project" value="UniProtKB-SubCell"/>
</dbReference>
<dbReference type="GO" id="GO:0033862">
    <property type="term" value="F:UMP kinase activity"/>
    <property type="evidence" value="ECO:0007669"/>
    <property type="project" value="RHEA"/>
</dbReference>
<reference evidence="11" key="1">
    <citation type="journal article" date="2016" name="Proc. Natl. Acad. Sci. U.S.A.">
        <title>Comparative genomics of biotechnologically important yeasts.</title>
        <authorList>
            <person name="Riley R."/>
            <person name="Haridas S."/>
            <person name="Wolfe K.H."/>
            <person name="Lopes M.R."/>
            <person name="Hittinger C.T."/>
            <person name="Goeker M."/>
            <person name="Salamov A.A."/>
            <person name="Wisecaver J.H."/>
            <person name="Long T.M."/>
            <person name="Calvey C.H."/>
            <person name="Aerts A.L."/>
            <person name="Barry K.W."/>
            <person name="Choi C."/>
            <person name="Clum A."/>
            <person name="Coughlan A.Y."/>
            <person name="Deshpande S."/>
            <person name="Douglass A.P."/>
            <person name="Hanson S.J."/>
            <person name="Klenk H.-P."/>
            <person name="LaButti K.M."/>
            <person name="Lapidus A."/>
            <person name="Lindquist E.A."/>
            <person name="Lipzen A.M."/>
            <person name="Meier-Kolthoff J.P."/>
            <person name="Ohm R.A."/>
            <person name="Otillar R.P."/>
            <person name="Pangilinan J.L."/>
            <person name="Peng Y."/>
            <person name="Rokas A."/>
            <person name="Rosa C.A."/>
            <person name="Scheuner C."/>
            <person name="Sibirny A.A."/>
            <person name="Slot J.C."/>
            <person name="Stielow J.B."/>
            <person name="Sun H."/>
            <person name="Kurtzman C.P."/>
            <person name="Blackwell M."/>
            <person name="Grigoriev I.V."/>
            <person name="Jeffries T.W."/>
        </authorList>
    </citation>
    <scope>NUCLEOTIDE SEQUENCE [LARGE SCALE GENOMIC DNA]</scope>
    <source>
        <strain evidence="11">NRRL Y-1626</strain>
    </source>
</reference>
<comment type="catalytic activity">
    <reaction evidence="8 9">
        <text>UMP + ATP = UDP + ADP</text>
        <dbReference type="Rhea" id="RHEA:24400"/>
        <dbReference type="ChEBI" id="CHEBI:30616"/>
        <dbReference type="ChEBI" id="CHEBI:57865"/>
        <dbReference type="ChEBI" id="CHEBI:58223"/>
        <dbReference type="ChEBI" id="CHEBI:456216"/>
        <dbReference type="EC" id="2.7.4.14"/>
    </reaction>
</comment>
<evidence type="ECO:0000256" key="9">
    <source>
        <dbReference type="HAMAP-Rule" id="MF_03172"/>
    </source>
</evidence>
<evidence type="ECO:0000256" key="3">
    <source>
        <dbReference type="ARBA" id="ARBA00022741"/>
    </source>
</evidence>
<dbReference type="HAMAP" id="MF_03172">
    <property type="entry name" value="Adenylate_kinase_UMP_CMP_kin"/>
    <property type="match status" value="1"/>
</dbReference>
<comment type="similarity">
    <text evidence="9">Belongs to the adenylate kinase family. UMP-CMP kinase subfamily.</text>
</comment>
<comment type="function">
    <text evidence="9">Catalyzes the phosphorylation of pyrimidine nucleoside monophosphates at the expense of ATP. Plays an important role in de novo pyrimidine nucleotide biosynthesis. Has preference for UMP and dUMP as phosphate acceptors, but can also use CMP, dCMP and AMP.</text>
</comment>
<evidence type="ECO:0000313" key="11">
    <source>
        <dbReference type="Proteomes" id="UP000092321"/>
    </source>
</evidence>
<comment type="domain">
    <text evidence="9">Consists of three domains, a large central CORE domain and two small peripheral domains, NMPbind and LID, which undergo movements during catalysis. The LID domain closes over the site of phosphoryl transfer upon ATP binding. Assembling and dissambling the active center during each catalytic cycle provides an effective means to prevent ATP hydrolysis.</text>
</comment>
<dbReference type="SUPFAM" id="SSF52540">
    <property type="entry name" value="P-loop containing nucleoside triphosphate hydrolases"/>
    <property type="match status" value="1"/>
</dbReference>
<dbReference type="Proteomes" id="UP000092321">
    <property type="component" value="Unassembled WGS sequence"/>
</dbReference>
<keyword evidence="2 9" id="KW-0808">Transferase</keyword>
<dbReference type="GO" id="GO:0005634">
    <property type="term" value="C:nucleus"/>
    <property type="evidence" value="ECO:0007669"/>
    <property type="project" value="UniProtKB-SubCell"/>
</dbReference>
<dbReference type="InterPro" id="IPR000850">
    <property type="entry name" value="Adenylat/UMP-CMP_kin"/>
</dbReference>
<dbReference type="Gene3D" id="3.40.50.300">
    <property type="entry name" value="P-loop containing nucleotide triphosphate hydrolases"/>
    <property type="match status" value="1"/>
</dbReference>
<evidence type="ECO:0000256" key="7">
    <source>
        <dbReference type="ARBA" id="ARBA00023242"/>
    </source>
</evidence>
<proteinExistence type="inferred from homology"/>
<dbReference type="AlphaFoldDB" id="A0A1B7TAM2"/>
<dbReference type="GO" id="GO:0006207">
    <property type="term" value="P:'de novo' pyrimidine nucleobase biosynthetic process"/>
    <property type="evidence" value="ECO:0007669"/>
    <property type="project" value="InterPro"/>
</dbReference>
<dbReference type="InterPro" id="IPR027417">
    <property type="entry name" value="P-loop_NTPase"/>
</dbReference>
<comment type="subunit">
    <text evidence="9">Monomer.</text>
</comment>
<keyword evidence="6 9" id="KW-0665">Pyrimidine biosynthesis</keyword>
<dbReference type="HAMAP" id="MF_00235">
    <property type="entry name" value="Adenylate_kinase_Adk"/>
    <property type="match status" value="1"/>
</dbReference>
<evidence type="ECO:0000256" key="2">
    <source>
        <dbReference type="ARBA" id="ARBA00022679"/>
    </source>
</evidence>
<dbReference type="FunFam" id="3.40.50.300:FF:000315">
    <property type="entry name" value="Adenylate kinase 1"/>
    <property type="match status" value="1"/>
</dbReference>
<dbReference type="EC" id="2.7.4.14" evidence="9"/>
<comment type="cofactor">
    <cofactor evidence="9">
        <name>Mg(2+)</name>
        <dbReference type="ChEBI" id="CHEBI:18420"/>
    </cofactor>
    <text evidence="9">Binds 1 Mg(2+) ion per monomer.</text>
</comment>
<dbReference type="InterPro" id="IPR006266">
    <property type="entry name" value="UMP_CMP_kinase"/>
</dbReference>
<evidence type="ECO:0000256" key="5">
    <source>
        <dbReference type="ARBA" id="ARBA00022840"/>
    </source>
</evidence>
<name>A0A1B7TAM2_9ASCO</name>
<dbReference type="OrthoDB" id="442176at2759"/>
<feature type="region of interest" description="NMPbind" evidence="9">
    <location>
        <begin position="37"/>
        <end position="67"/>
    </location>
</feature>
<comment type="subcellular location">
    <subcellularLocation>
        <location evidence="9">Cytoplasm</location>
    </subcellularLocation>
    <subcellularLocation>
        <location evidence="9">Nucleus</location>
    </subcellularLocation>
    <text evidence="9">Predominantly cytoplasmic.</text>
</comment>